<organism evidence="2 3">
    <name type="scientific">Hymenobacter lucidus</name>
    <dbReference type="NCBI Taxonomy" id="2880930"/>
    <lineage>
        <taxon>Bacteria</taxon>
        <taxon>Pseudomonadati</taxon>
        <taxon>Bacteroidota</taxon>
        <taxon>Cytophagia</taxon>
        <taxon>Cytophagales</taxon>
        <taxon>Hymenobacteraceae</taxon>
        <taxon>Hymenobacter</taxon>
    </lineage>
</organism>
<dbReference type="EMBL" id="JAJADR010000001">
    <property type="protein sequence ID" value="MCB2406808.1"/>
    <property type="molecule type" value="Genomic_DNA"/>
</dbReference>
<dbReference type="Proteomes" id="UP001165296">
    <property type="component" value="Unassembled WGS sequence"/>
</dbReference>
<proteinExistence type="predicted"/>
<reference evidence="2" key="1">
    <citation type="submission" date="2021-10" db="EMBL/GenBank/DDBJ databases">
        <authorList>
            <person name="Dean J.D."/>
            <person name="Kim M.K."/>
            <person name="Newey C.N."/>
            <person name="Stoker T.S."/>
            <person name="Thompson D.W."/>
            <person name="Grose J.H."/>
        </authorList>
    </citation>
    <scope>NUCLEOTIDE SEQUENCE</scope>
    <source>
        <strain evidence="2">BT178</strain>
    </source>
</reference>
<feature type="domain" description="Phage tail collar" evidence="1">
    <location>
        <begin position="6"/>
        <end position="61"/>
    </location>
</feature>
<dbReference type="InterPro" id="IPR011083">
    <property type="entry name" value="Phage_tail_collar_dom"/>
</dbReference>
<keyword evidence="3" id="KW-1185">Reference proteome</keyword>
<sequence length="177" mass="18516">MDAFIGEIRMMGFLFAPKGWLFCQGQLLSISANQALFSVLGTTYGGDGQTTFALPDLRGRVALGSGQVPGQSAYATGQRGGTETVTLAMGEMPKHDHTFTGTIKTAAAAEYPQVSQSYPAPGTVTQFAAGKPNITLATSSLPSTLSSVGGSQPHENRQPMAVMNYAIATQGYYPSRG</sequence>
<dbReference type="InterPro" id="IPR037053">
    <property type="entry name" value="Phage_tail_collar_dom_sf"/>
</dbReference>
<evidence type="ECO:0000259" key="1">
    <source>
        <dbReference type="Pfam" id="PF07484"/>
    </source>
</evidence>
<dbReference type="Pfam" id="PF07484">
    <property type="entry name" value="Collar"/>
    <property type="match status" value="1"/>
</dbReference>
<dbReference type="RefSeq" id="WP_226171347.1">
    <property type="nucleotide sequence ID" value="NZ_JAJADR010000001.1"/>
</dbReference>
<dbReference type="SUPFAM" id="SSF88874">
    <property type="entry name" value="Receptor-binding domain of short tail fibre protein gp12"/>
    <property type="match status" value="1"/>
</dbReference>
<evidence type="ECO:0000313" key="2">
    <source>
        <dbReference type="EMBL" id="MCB2406808.1"/>
    </source>
</evidence>
<evidence type="ECO:0000313" key="3">
    <source>
        <dbReference type="Proteomes" id="UP001165296"/>
    </source>
</evidence>
<protein>
    <submittedName>
        <fullName evidence="2">Tail fiber protein</fullName>
    </submittedName>
</protein>
<dbReference type="Gene3D" id="3.90.1340.10">
    <property type="entry name" value="Phage tail collar domain"/>
    <property type="match status" value="1"/>
</dbReference>
<name>A0ABS8AKT5_9BACT</name>
<accession>A0ABS8AKT5</accession>
<comment type="caution">
    <text evidence="2">The sequence shown here is derived from an EMBL/GenBank/DDBJ whole genome shotgun (WGS) entry which is preliminary data.</text>
</comment>
<gene>
    <name evidence="2" type="ORF">LGH74_02350</name>
</gene>